<keyword evidence="4" id="KW-1185">Reference proteome</keyword>
<evidence type="ECO:0008006" key="5">
    <source>
        <dbReference type="Google" id="ProtNLM"/>
    </source>
</evidence>
<protein>
    <recommendedName>
        <fullName evidence="5">VPLPA-CTERM sorting domain-containing protein</fullName>
    </recommendedName>
</protein>
<feature type="transmembrane region" description="Helical" evidence="1">
    <location>
        <begin position="181"/>
        <end position="200"/>
    </location>
</feature>
<evidence type="ECO:0000313" key="4">
    <source>
        <dbReference type="Proteomes" id="UP001318682"/>
    </source>
</evidence>
<evidence type="ECO:0000256" key="2">
    <source>
        <dbReference type="SAM" id="SignalP"/>
    </source>
</evidence>
<dbReference type="Proteomes" id="UP001318682">
    <property type="component" value="Plasmid pROLI127"/>
</dbReference>
<keyword evidence="1" id="KW-0812">Transmembrane</keyword>
<accession>A0ABZ2C2I5</accession>
<keyword evidence="1" id="KW-1133">Transmembrane helix</keyword>
<keyword evidence="2" id="KW-0732">Signal</keyword>
<dbReference type="RefSeq" id="WP_187431093.1">
    <property type="nucleotide sequence ID" value="NZ_CP143424.1"/>
</dbReference>
<name>A0ABZ2C2I5_9RHOB</name>
<reference evidence="3 4" key="1">
    <citation type="submission" date="2015-07" db="EMBL/GenBank/DDBJ databases">
        <authorList>
            <person name="Voget S."/>
            <person name="Dogs M."/>
            <person name="Brinkhoff T.H."/>
            <person name="Daniel R."/>
        </authorList>
    </citation>
    <scope>NUCLEOTIDE SEQUENCE [LARGE SCALE GENOMIC DNA]</scope>
    <source>
        <strain evidence="3 4">B14</strain>
        <plasmid evidence="3 4">pROLI127</plasmid>
    </source>
</reference>
<keyword evidence="1" id="KW-0472">Membrane</keyword>
<feature type="signal peptide" evidence="2">
    <location>
        <begin position="1"/>
        <end position="22"/>
    </location>
</feature>
<evidence type="ECO:0000256" key="1">
    <source>
        <dbReference type="SAM" id="Phobius"/>
    </source>
</evidence>
<geneLocation type="plasmid" evidence="3 4">
    <name>pROLI127</name>
</geneLocation>
<proteinExistence type="predicted"/>
<dbReference type="InterPro" id="IPR022472">
    <property type="entry name" value="VPLPA-CTERM"/>
</dbReference>
<keyword evidence="3" id="KW-0614">Plasmid</keyword>
<dbReference type="EMBL" id="CP143424">
    <property type="protein sequence ID" value="WVX51520.1"/>
    <property type="molecule type" value="Genomic_DNA"/>
</dbReference>
<gene>
    <name evidence="3" type="ORF">ROLI_046220</name>
</gene>
<feature type="chain" id="PRO_5047117640" description="VPLPA-CTERM sorting domain-containing protein" evidence="2">
    <location>
        <begin position="23"/>
        <end position="205"/>
    </location>
</feature>
<sequence length="205" mass="21042">MKKSILTAASAMAILAAGTASAITYNITDTVSIPSGGIGNPFVTDYEAAFGAGNVGFGLVQSADASALDTSVGFSYAFSSSRFENLFTFGSNSIDEAGNTAFIYTDGVATFTGTDMEFTVVTGSGSPPPADAALGDIGFGIFYDLTETNNTVFLAFADRASEGDSDYSDHVIQTSGTVNVVPLPAAAWMLLAGIGGLVSMRRRKS</sequence>
<organism evidence="3 4">
    <name type="scientific">Roseobacter fucihabitans</name>
    <dbReference type="NCBI Taxonomy" id="1537242"/>
    <lineage>
        <taxon>Bacteria</taxon>
        <taxon>Pseudomonadati</taxon>
        <taxon>Pseudomonadota</taxon>
        <taxon>Alphaproteobacteria</taxon>
        <taxon>Rhodobacterales</taxon>
        <taxon>Roseobacteraceae</taxon>
        <taxon>Roseobacter</taxon>
    </lineage>
</organism>
<reference evidence="3 4" key="2">
    <citation type="submission" date="2024-01" db="EMBL/GenBank/DDBJ databases">
        <title>Roseobacter fucihabitans sp. nov., isolated from the brown alga Fucus spiralis.</title>
        <authorList>
            <person name="Hahnke S."/>
            <person name="Berger M."/>
            <person name="Schlingloff A."/>
            <person name="Athale I."/>
            <person name="Neumann-Schaal M."/>
            <person name="Adenaya A."/>
            <person name="Poehlein A."/>
            <person name="Daniel R."/>
            <person name="Pertersen J."/>
            <person name="Brinkhoff T."/>
        </authorList>
    </citation>
    <scope>NUCLEOTIDE SEQUENCE [LARGE SCALE GENOMIC DNA]</scope>
    <source>
        <strain evidence="3 4">B14</strain>
        <plasmid evidence="3 4">pROLI127</plasmid>
    </source>
</reference>
<evidence type="ECO:0000313" key="3">
    <source>
        <dbReference type="EMBL" id="WVX51520.1"/>
    </source>
</evidence>
<dbReference type="NCBIfam" id="TIGR03370">
    <property type="entry name" value="VPLPA-CTERM"/>
    <property type="match status" value="1"/>
</dbReference>